<evidence type="ECO:0000313" key="1">
    <source>
        <dbReference type="EMBL" id="RGS42379.1"/>
    </source>
</evidence>
<protein>
    <submittedName>
        <fullName evidence="1">Uncharacterized protein</fullName>
    </submittedName>
</protein>
<sequence>MAVVAPMFPNDNSILKQMCQPAIQTILNFENSESIRIEQKNAGESMVEKKNKVLGTEYHVTVQYGQERLEQCVENMLRDKEKKIRMTDCNYRKRSI</sequence>
<dbReference type="Proteomes" id="UP000266172">
    <property type="component" value="Unassembled WGS sequence"/>
</dbReference>
<dbReference type="AlphaFoldDB" id="A0A395VE87"/>
<gene>
    <name evidence="1" type="ORF">DWX93_03385</name>
</gene>
<organism evidence="1 2">
    <name type="scientific">Roseburia hominis</name>
    <dbReference type="NCBI Taxonomy" id="301301"/>
    <lineage>
        <taxon>Bacteria</taxon>
        <taxon>Bacillati</taxon>
        <taxon>Bacillota</taxon>
        <taxon>Clostridia</taxon>
        <taxon>Lachnospirales</taxon>
        <taxon>Lachnospiraceae</taxon>
        <taxon>Roseburia</taxon>
    </lineage>
</organism>
<proteinExistence type="predicted"/>
<dbReference type="RefSeq" id="WP_118096619.1">
    <property type="nucleotide sequence ID" value="NZ_JBCOVX010000074.1"/>
</dbReference>
<accession>A0A395VE87</accession>
<evidence type="ECO:0000313" key="2">
    <source>
        <dbReference type="Proteomes" id="UP000266172"/>
    </source>
</evidence>
<dbReference type="EMBL" id="QRVL01000001">
    <property type="protein sequence ID" value="RGS42379.1"/>
    <property type="molecule type" value="Genomic_DNA"/>
</dbReference>
<comment type="caution">
    <text evidence="1">The sequence shown here is derived from an EMBL/GenBank/DDBJ whole genome shotgun (WGS) entry which is preliminary data.</text>
</comment>
<reference evidence="1 2" key="1">
    <citation type="submission" date="2018-08" db="EMBL/GenBank/DDBJ databases">
        <title>A genome reference for cultivated species of the human gut microbiota.</title>
        <authorList>
            <person name="Zou Y."/>
            <person name="Xue W."/>
            <person name="Luo G."/>
        </authorList>
    </citation>
    <scope>NUCLEOTIDE SEQUENCE [LARGE SCALE GENOMIC DNA]</scope>
    <source>
        <strain evidence="1 2">AF22-12AC</strain>
    </source>
</reference>
<name>A0A395VE87_9FIRM</name>